<feature type="compositionally biased region" description="Polar residues" evidence="1">
    <location>
        <begin position="370"/>
        <end position="384"/>
    </location>
</feature>
<dbReference type="AlphaFoldDB" id="A0AAE0WVY3"/>
<feature type="compositionally biased region" description="Basic residues" evidence="1">
    <location>
        <begin position="184"/>
        <end position="194"/>
    </location>
</feature>
<feature type="compositionally biased region" description="Low complexity" evidence="1">
    <location>
        <begin position="139"/>
        <end position="152"/>
    </location>
</feature>
<feature type="compositionally biased region" description="Basic and acidic residues" evidence="1">
    <location>
        <begin position="161"/>
        <end position="179"/>
    </location>
</feature>
<feature type="compositionally biased region" description="Acidic residues" evidence="1">
    <location>
        <begin position="118"/>
        <end position="127"/>
    </location>
</feature>
<evidence type="ECO:0000313" key="2">
    <source>
        <dbReference type="EMBL" id="KAK3678918.1"/>
    </source>
</evidence>
<proteinExistence type="predicted"/>
<accession>A0AAE0WVY3</accession>
<name>A0AAE0WVY3_9PEZI</name>
<reference evidence="2" key="1">
    <citation type="submission" date="2023-07" db="EMBL/GenBank/DDBJ databases">
        <title>Black Yeasts Isolated from many extreme environments.</title>
        <authorList>
            <person name="Coleine C."/>
            <person name="Stajich J.E."/>
            <person name="Selbmann L."/>
        </authorList>
    </citation>
    <scope>NUCLEOTIDE SEQUENCE</scope>
    <source>
        <strain evidence="2">CCFEE 5485</strain>
    </source>
</reference>
<sequence length="558" mass="59699">MAPQRADQTQRRTAPKMESEMTPAELEEKTARAARLKARVAGSIAEYATSAGHDNEAIRAAKDQDAGALKRKTPLVDDEDEDEKSNKPAGKKTAKRDDDDEEVVEKPAEKQKSSASIAEDDQDEVAGDAETAHMRVTKKTTATKSKANATSTGPKKATTRSKTEPKLRKEVEPRDKIEKIASNTKKKAAPRKTKNAAAKVIDDEDEDGEHETPVPTPIPQVITVQHGKNAAKYLGMIQKLEDKILNEGAEPDADEDIFQAVLMRFDEARVHLVKVEREGSRLKEESKKTEIGKPAGENQSAEAKAAEEVPSAAEEERTSGVVLEPIAANAETGKPAFAPVENEAVSQESTRSATTAQLTNGTAAAELEAPQQQDTTPETAQPRSCASAVVVSEEHKRPAMQVADESLLSPTIPKDMSSASQEERFADDNRYRFIREIEQTVPAFTSAPVLAAPPLPTFASVPTHAPALGQQVGYTAPTKSIGDVLSELRQHAVDLGTVRVDTAQVDAAEATTSGENQTGQDSSDIADLAAPAKSLLRATEEPGLGATVTNDVVDGEDG</sequence>
<feature type="compositionally biased region" description="Polar residues" evidence="1">
    <location>
        <begin position="344"/>
        <end position="362"/>
    </location>
</feature>
<keyword evidence="3" id="KW-1185">Reference proteome</keyword>
<feature type="region of interest" description="Disordered" evidence="1">
    <location>
        <begin position="47"/>
        <end position="220"/>
    </location>
</feature>
<feature type="compositionally biased region" description="Basic and acidic residues" evidence="1">
    <location>
        <begin position="53"/>
        <end position="65"/>
    </location>
</feature>
<feature type="region of interest" description="Disordered" evidence="1">
    <location>
        <begin position="537"/>
        <end position="558"/>
    </location>
</feature>
<evidence type="ECO:0000313" key="3">
    <source>
        <dbReference type="Proteomes" id="UP001274830"/>
    </source>
</evidence>
<feature type="region of interest" description="Disordered" evidence="1">
    <location>
        <begin position="277"/>
        <end position="424"/>
    </location>
</feature>
<evidence type="ECO:0000256" key="1">
    <source>
        <dbReference type="SAM" id="MobiDB-lite"/>
    </source>
</evidence>
<dbReference type="EMBL" id="JAUTXT010000003">
    <property type="protein sequence ID" value="KAK3678918.1"/>
    <property type="molecule type" value="Genomic_DNA"/>
</dbReference>
<protein>
    <submittedName>
        <fullName evidence="2">Uncharacterized protein</fullName>
    </submittedName>
</protein>
<gene>
    <name evidence="2" type="ORF">LTR78_001371</name>
</gene>
<feature type="region of interest" description="Disordered" evidence="1">
    <location>
        <begin position="1"/>
        <end position="32"/>
    </location>
</feature>
<organism evidence="2 3">
    <name type="scientific">Recurvomyces mirabilis</name>
    <dbReference type="NCBI Taxonomy" id="574656"/>
    <lineage>
        <taxon>Eukaryota</taxon>
        <taxon>Fungi</taxon>
        <taxon>Dikarya</taxon>
        <taxon>Ascomycota</taxon>
        <taxon>Pezizomycotina</taxon>
        <taxon>Dothideomycetes</taxon>
        <taxon>Dothideomycetidae</taxon>
        <taxon>Mycosphaerellales</taxon>
        <taxon>Teratosphaeriaceae</taxon>
        <taxon>Recurvomyces</taxon>
    </lineage>
</organism>
<dbReference type="Proteomes" id="UP001274830">
    <property type="component" value="Unassembled WGS sequence"/>
</dbReference>
<feature type="compositionally biased region" description="Basic and acidic residues" evidence="1">
    <location>
        <begin position="277"/>
        <end position="291"/>
    </location>
</feature>
<comment type="caution">
    <text evidence="2">The sequence shown here is derived from an EMBL/GenBank/DDBJ whole genome shotgun (WGS) entry which is preliminary data.</text>
</comment>